<reference evidence="3 4" key="1">
    <citation type="submission" date="2024-01" db="EMBL/GenBank/DDBJ databases">
        <title>The genomes of 5 underutilized Papilionoideae crops provide insights into root nodulation and disease resistanc.</title>
        <authorList>
            <person name="Jiang F."/>
        </authorList>
    </citation>
    <scope>NUCLEOTIDE SEQUENCE [LARGE SCALE GENOMIC DNA]</scope>
    <source>
        <strain evidence="3">DUOXIRENSHENG_FW03</strain>
        <tissue evidence="3">Leaves</tissue>
    </source>
</reference>
<evidence type="ECO:0000313" key="4">
    <source>
        <dbReference type="Proteomes" id="UP001386955"/>
    </source>
</evidence>
<dbReference type="EMBL" id="JAYMYS010000002">
    <property type="protein sequence ID" value="KAK7406754.1"/>
    <property type="molecule type" value="Genomic_DNA"/>
</dbReference>
<name>A0AAN9SXW7_PSOTE</name>
<proteinExistence type="predicted"/>
<evidence type="ECO:0000256" key="2">
    <source>
        <dbReference type="SAM" id="Phobius"/>
    </source>
</evidence>
<protein>
    <submittedName>
        <fullName evidence="3">Uncharacterized protein</fullName>
    </submittedName>
</protein>
<dbReference type="AlphaFoldDB" id="A0AAN9SXW7"/>
<organism evidence="3 4">
    <name type="scientific">Psophocarpus tetragonolobus</name>
    <name type="common">Winged bean</name>
    <name type="synonym">Dolichos tetragonolobus</name>
    <dbReference type="NCBI Taxonomy" id="3891"/>
    <lineage>
        <taxon>Eukaryota</taxon>
        <taxon>Viridiplantae</taxon>
        <taxon>Streptophyta</taxon>
        <taxon>Embryophyta</taxon>
        <taxon>Tracheophyta</taxon>
        <taxon>Spermatophyta</taxon>
        <taxon>Magnoliopsida</taxon>
        <taxon>eudicotyledons</taxon>
        <taxon>Gunneridae</taxon>
        <taxon>Pentapetalae</taxon>
        <taxon>rosids</taxon>
        <taxon>fabids</taxon>
        <taxon>Fabales</taxon>
        <taxon>Fabaceae</taxon>
        <taxon>Papilionoideae</taxon>
        <taxon>50 kb inversion clade</taxon>
        <taxon>NPAAA clade</taxon>
        <taxon>indigoferoid/millettioid clade</taxon>
        <taxon>Phaseoleae</taxon>
        <taxon>Psophocarpus</taxon>
    </lineage>
</organism>
<keyword evidence="2" id="KW-1133">Transmembrane helix</keyword>
<sequence length="95" mass="10352">MHGVSCKDVIGNDISATDTKRGSGQKEKKALLNSGGESEIERERERQEKEEWVGKLKLAQHSREGHGGVCSGAFVIVACVLNLLMRLGAGRERMS</sequence>
<keyword evidence="4" id="KW-1185">Reference proteome</keyword>
<feature type="transmembrane region" description="Helical" evidence="2">
    <location>
        <begin position="65"/>
        <end position="85"/>
    </location>
</feature>
<dbReference type="Proteomes" id="UP001386955">
    <property type="component" value="Unassembled WGS sequence"/>
</dbReference>
<feature type="region of interest" description="Disordered" evidence="1">
    <location>
        <begin position="14"/>
        <end position="47"/>
    </location>
</feature>
<keyword evidence="2" id="KW-0472">Membrane</keyword>
<evidence type="ECO:0000256" key="1">
    <source>
        <dbReference type="SAM" id="MobiDB-lite"/>
    </source>
</evidence>
<keyword evidence="2" id="KW-0812">Transmembrane</keyword>
<feature type="compositionally biased region" description="Basic and acidic residues" evidence="1">
    <location>
        <begin position="18"/>
        <end position="30"/>
    </location>
</feature>
<gene>
    <name evidence="3" type="ORF">VNO78_08385</name>
</gene>
<comment type="caution">
    <text evidence="3">The sequence shown here is derived from an EMBL/GenBank/DDBJ whole genome shotgun (WGS) entry which is preliminary data.</text>
</comment>
<accession>A0AAN9SXW7</accession>
<evidence type="ECO:0000313" key="3">
    <source>
        <dbReference type="EMBL" id="KAK7406754.1"/>
    </source>
</evidence>